<dbReference type="AlphaFoldDB" id="A0A182PNV2"/>
<reference evidence="14" key="1">
    <citation type="submission" date="2013-03" db="EMBL/GenBank/DDBJ databases">
        <title>The Genome Sequence of Anopheles epiroticus epiroticus2.</title>
        <authorList>
            <consortium name="The Broad Institute Genomics Platform"/>
            <person name="Neafsey D.E."/>
            <person name="Howell P."/>
            <person name="Walker B."/>
            <person name="Young S.K."/>
            <person name="Zeng Q."/>
            <person name="Gargeya S."/>
            <person name="Fitzgerald M."/>
            <person name="Haas B."/>
            <person name="Abouelleil A."/>
            <person name="Allen A.W."/>
            <person name="Alvarado L."/>
            <person name="Arachchi H.M."/>
            <person name="Berlin A.M."/>
            <person name="Chapman S.B."/>
            <person name="Gainer-Dewar J."/>
            <person name="Goldberg J."/>
            <person name="Griggs A."/>
            <person name="Gujja S."/>
            <person name="Hansen M."/>
            <person name="Howarth C."/>
            <person name="Imamovic A."/>
            <person name="Ireland A."/>
            <person name="Larimer J."/>
            <person name="McCowan C."/>
            <person name="Murphy C."/>
            <person name="Pearson M."/>
            <person name="Poon T.W."/>
            <person name="Priest M."/>
            <person name="Roberts A."/>
            <person name="Saif S."/>
            <person name="Shea T."/>
            <person name="Sisk P."/>
            <person name="Sykes S."/>
            <person name="Wortman J."/>
            <person name="Nusbaum C."/>
            <person name="Birren B."/>
        </authorList>
    </citation>
    <scope>NUCLEOTIDE SEQUENCE [LARGE SCALE GENOMIC DNA]</scope>
    <source>
        <strain evidence="14">Epiroticus2</strain>
    </source>
</reference>
<evidence type="ECO:0000256" key="7">
    <source>
        <dbReference type="ARBA" id="ARBA00022853"/>
    </source>
</evidence>
<keyword evidence="8" id="KW-0234">DNA repair</keyword>
<keyword evidence="14" id="KW-1185">Reference proteome</keyword>
<dbReference type="GO" id="GO:0000724">
    <property type="term" value="P:double-strand break repair via homologous recombination"/>
    <property type="evidence" value="ECO:0007669"/>
    <property type="project" value="InterPro"/>
</dbReference>
<dbReference type="GO" id="GO:0043596">
    <property type="term" value="C:nuclear replication fork"/>
    <property type="evidence" value="ECO:0007669"/>
    <property type="project" value="TreeGrafter"/>
</dbReference>
<dbReference type="STRING" id="199890.A0A182PNV2"/>
<dbReference type="Proteomes" id="UP000075885">
    <property type="component" value="Unassembled WGS sequence"/>
</dbReference>
<evidence type="ECO:0000256" key="6">
    <source>
        <dbReference type="ARBA" id="ARBA00022763"/>
    </source>
</evidence>
<dbReference type="InterPro" id="IPR029425">
    <property type="entry name" value="MMS22L_N"/>
</dbReference>
<evidence type="ECO:0000313" key="13">
    <source>
        <dbReference type="EnsemblMetazoa" id="AEPI008631-PA"/>
    </source>
</evidence>
<organism evidence="13 14">
    <name type="scientific">Anopheles epiroticus</name>
    <dbReference type="NCBI Taxonomy" id="199890"/>
    <lineage>
        <taxon>Eukaryota</taxon>
        <taxon>Metazoa</taxon>
        <taxon>Ecdysozoa</taxon>
        <taxon>Arthropoda</taxon>
        <taxon>Hexapoda</taxon>
        <taxon>Insecta</taxon>
        <taxon>Pterygota</taxon>
        <taxon>Neoptera</taxon>
        <taxon>Endopterygota</taxon>
        <taxon>Diptera</taxon>
        <taxon>Nematocera</taxon>
        <taxon>Culicoidea</taxon>
        <taxon>Culicidae</taxon>
        <taxon>Anophelinae</taxon>
        <taxon>Anopheles</taxon>
    </lineage>
</organism>
<dbReference type="InterPro" id="IPR029424">
    <property type="entry name" value="MMS22L_C"/>
</dbReference>
<reference evidence="13" key="2">
    <citation type="submission" date="2020-05" db="UniProtKB">
        <authorList>
            <consortium name="EnsemblMetazoa"/>
        </authorList>
    </citation>
    <scope>IDENTIFICATION</scope>
    <source>
        <strain evidence="13">Epiroticus2</strain>
    </source>
</reference>
<dbReference type="InterPro" id="IPR042320">
    <property type="entry name" value="MMS22-like"/>
</dbReference>
<feature type="domain" description="MMS22-like C-terminal" evidence="12">
    <location>
        <begin position="672"/>
        <end position="1034"/>
    </location>
</feature>
<dbReference type="GO" id="GO:0006325">
    <property type="term" value="P:chromatin organization"/>
    <property type="evidence" value="ECO:0007669"/>
    <property type="project" value="UniProtKB-KW"/>
</dbReference>
<keyword evidence="9" id="KW-0539">Nucleus</keyword>
<feature type="domain" description="Protein MMS22-like N-terminal" evidence="11">
    <location>
        <begin position="149"/>
        <end position="478"/>
    </location>
</feature>
<evidence type="ECO:0000256" key="3">
    <source>
        <dbReference type="ARBA" id="ARBA00006585"/>
    </source>
</evidence>
<name>A0A182PNV2_9DIPT</name>
<keyword evidence="6" id="KW-0227">DNA damage</keyword>
<proteinExistence type="inferred from homology"/>
<sequence length="1038" mass="120015">MISIFGVEVNQLYDLLVYDLSKKARERIQKLKLLQTTATNRISIQRYEVTRFLRLVLGNAMSATGTTLRESITMIFNCLPRLIDPLQMYGWNSLFDREYCGYEMYHGVLEWRWLTLLLATEIKECSEPTDEEYEYCFRKKKTYQSFGKLYRALMIDLLELAFCLFHINAIEDIVAEPPYHCNCVRLMWLGMMVLAHKNPEHVDFWTCLTESIPSILETKDKKRKDGYLFKIWLINALAHFHEQHVPLEGTEKPAVKLSYNYSTIDMIVKEFLNAVIEEKQVRVFLILLKPIITRLWPERFEIVIAIWDYFSIRLNSSFLMSNSSLEVLACVSRSIDGFIQQAISLASPDSTVCKLDPKMNSFNIFLMMLSSTIRHFTAKELKTKVQIIFNRIFLKLGPKKYENMTEQAIYNLALMMLTMISATSFTEDYSRVSKQMLLVPLLGGPANLPIDAIVKRIVIATQAHMALLVLFSDSSFDKTPHIVCFLRDFEIAYQKYGNRLLPAMEVIAEGTSSIYCKAVSKSLLTRGEISLIAPWMLKYLRQSTSDGKHKVLKALSACLECSFSSTDDTFLTAINQHVMPFVKDQFCKKTVAPSCIAEIAARMTANACESINNQNEQINSNFNTFANCTTAHSDQVVAYLNVIAESRKVVTVVGERVIIRLWLKMCFYHDREKLLQLTRVVHSLDEFRMLCEIPEYEMFESKAIPIELFFRFIGKRFREVSSEKQMEMKMKLHLLFQHFDKWIPNPNGIIRQRILAVLVLALKECAAAFYIKSNTTCLYYVAFQHFFLPFSILTGRNVQIDLVEDVARVWHKVMEVLGKMDYSSDPMIGDHVCNMLTKWVPQFAKLPNPENALRPLMLFFCSRNEELVLYAMPRFVVAYVDLQRCLPKPNALEAMQILQRLLQSLLQRNDYGKIILLIRTTGLSLMQHAFMCNETYPTRALAMEMLSDLLISTEGPSNIVKQEMRNIFASFTQKYMSLTAESYFTFIGRLADRHNQFIGSILDLIRSEVSQAEIKRGNGRDMFLRRALQRLESVTEKK</sequence>
<evidence type="ECO:0000256" key="10">
    <source>
        <dbReference type="ARBA" id="ARBA00033326"/>
    </source>
</evidence>
<accession>A0A182PNV2</accession>
<evidence type="ECO:0000256" key="1">
    <source>
        <dbReference type="ARBA" id="ARBA00004123"/>
    </source>
</evidence>
<dbReference type="PANTHER" id="PTHR28547">
    <property type="entry name" value="PROTEIN MMS22-LIKE"/>
    <property type="match status" value="1"/>
</dbReference>
<evidence type="ECO:0000256" key="5">
    <source>
        <dbReference type="ARBA" id="ARBA00022454"/>
    </source>
</evidence>
<evidence type="ECO:0000259" key="11">
    <source>
        <dbReference type="Pfam" id="PF14910"/>
    </source>
</evidence>
<comment type="similarity">
    <text evidence="3">Belongs to the MMS22 family. MMS22L subfamily.</text>
</comment>
<dbReference type="InterPro" id="IPR016024">
    <property type="entry name" value="ARM-type_fold"/>
</dbReference>
<dbReference type="SUPFAM" id="SSF48371">
    <property type="entry name" value="ARM repeat"/>
    <property type="match status" value="1"/>
</dbReference>
<evidence type="ECO:0000256" key="8">
    <source>
        <dbReference type="ARBA" id="ARBA00023204"/>
    </source>
</evidence>
<dbReference type="VEuPathDB" id="VectorBase:AEPI008631"/>
<keyword evidence="5" id="KW-0158">Chromosome</keyword>
<evidence type="ECO:0000256" key="2">
    <source>
        <dbReference type="ARBA" id="ARBA00004286"/>
    </source>
</evidence>
<evidence type="ECO:0000259" key="12">
    <source>
        <dbReference type="Pfam" id="PF14911"/>
    </source>
</evidence>
<evidence type="ECO:0000313" key="14">
    <source>
        <dbReference type="Proteomes" id="UP000075885"/>
    </source>
</evidence>
<evidence type="ECO:0000256" key="9">
    <source>
        <dbReference type="ARBA" id="ARBA00023242"/>
    </source>
</evidence>
<evidence type="ECO:0000256" key="4">
    <source>
        <dbReference type="ARBA" id="ARBA00021061"/>
    </source>
</evidence>
<keyword evidence="7" id="KW-0156">Chromatin regulator</keyword>
<comment type="subcellular location">
    <subcellularLocation>
        <location evidence="2">Chromosome</location>
    </subcellularLocation>
    <subcellularLocation>
        <location evidence="1">Nucleus</location>
    </subcellularLocation>
</comment>
<dbReference type="GO" id="GO:0031297">
    <property type="term" value="P:replication fork processing"/>
    <property type="evidence" value="ECO:0007669"/>
    <property type="project" value="InterPro"/>
</dbReference>
<protein>
    <recommendedName>
        <fullName evidence="4">Protein MMS22-like</fullName>
    </recommendedName>
    <alternativeName>
        <fullName evidence="10">Methyl methanesulfonate-sensitivity protein 22-like</fullName>
    </alternativeName>
</protein>
<dbReference type="PANTHER" id="PTHR28547:SF1">
    <property type="entry name" value="PROTEIN MMS22-LIKE"/>
    <property type="match status" value="1"/>
</dbReference>
<dbReference type="Pfam" id="PF14911">
    <property type="entry name" value="MMS22L_C"/>
    <property type="match status" value="1"/>
</dbReference>
<dbReference type="Pfam" id="PF14910">
    <property type="entry name" value="MMS22L_N"/>
    <property type="match status" value="1"/>
</dbReference>
<dbReference type="EnsemblMetazoa" id="AEPI008631-RA">
    <property type="protein sequence ID" value="AEPI008631-PA"/>
    <property type="gene ID" value="AEPI008631"/>
</dbReference>